<keyword evidence="12" id="KW-1185">Reference proteome</keyword>
<keyword evidence="8 9" id="KW-0131">Cell cycle</keyword>
<dbReference type="RefSeq" id="WP_111366579.1">
    <property type="nucleotide sequence ID" value="NZ_VINQ01000008.1"/>
</dbReference>
<dbReference type="InterPro" id="IPR005548">
    <property type="entry name" value="Cell_div_FtsQ/DivIB_C"/>
</dbReference>
<dbReference type="Gene3D" id="3.40.50.11690">
    <property type="entry name" value="Cell division protein FtsQ/DivIB"/>
    <property type="match status" value="1"/>
</dbReference>
<evidence type="ECO:0000313" key="12">
    <source>
        <dbReference type="Proteomes" id="UP000325291"/>
    </source>
</evidence>
<dbReference type="PROSITE" id="PS51779">
    <property type="entry name" value="POTRA"/>
    <property type="match status" value="1"/>
</dbReference>
<comment type="function">
    <text evidence="9">Essential cell division protein.</text>
</comment>
<keyword evidence="6 9" id="KW-1133">Transmembrane helix</keyword>
<evidence type="ECO:0000256" key="1">
    <source>
        <dbReference type="ARBA" id="ARBA00004370"/>
    </source>
</evidence>
<comment type="similarity">
    <text evidence="9">Belongs to the FtsQ/DivIB family. FtsQ subfamily.</text>
</comment>
<dbReference type="AlphaFoldDB" id="A0A5A9ZCG2"/>
<dbReference type="GO" id="GO:0005886">
    <property type="term" value="C:plasma membrane"/>
    <property type="evidence" value="ECO:0007669"/>
    <property type="project" value="UniProtKB-SubCell"/>
</dbReference>
<proteinExistence type="inferred from homology"/>
<dbReference type="GO" id="GO:0032153">
    <property type="term" value="C:cell division site"/>
    <property type="evidence" value="ECO:0007669"/>
    <property type="project" value="UniProtKB-UniRule"/>
</dbReference>
<keyword evidence="7 9" id="KW-0472">Membrane</keyword>
<sequence length="296" mass="33078">MQPMTGEKRVSKPDPAPSRWAYRFQRLMLTPVFRNLLRFGVPFGLCLLAGLIYLSDEGRRDAIRLAIADIRTEIYTRPEFTVQLMAVDGASDGVSEDIREIVPYDFPVSSFDLDLETIRQDVAGLAGVKSASVRIRNGGVLQIDVVERQPVALWRDADGLYRVDIEGVVLDDVAHRAAYPELPLLAGTGADRHLQEAMAIYAASGPLAPRLRGLVRKGERRWDVVLDRGQRILLPEHAPVQALERVIALSDAQDMLARDLVAVDMRLAERPTLRMSQNAVENWWEIRSISVENDGS</sequence>
<dbReference type="InterPro" id="IPR034746">
    <property type="entry name" value="POTRA"/>
</dbReference>
<feature type="transmembrane region" description="Helical" evidence="9">
    <location>
        <begin position="36"/>
        <end position="54"/>
    </location>
</feature>
<organism evidence="11 12">
    <name type="scientific">Aquicoccus porphyridii</name>
    <dbReference type="NCBI Taxonomy" id="1852029"/>
    <lineage>
        <taxon>Bacteria</taxon>
        <taxon>Pseudomonadati</taxon>
        <taxon>Pseudomonadota</taxon>
        <taxon>Alphaproteobacteria</taxon>
        <taxon>Rhodobacterales</taxon>
        <taxon>Paracoccaceae</taxon>
        <taxon>Aquicoccus</taxon>
    </lineage>
</organism>
<evidence type="ECO:0000256" key="4">
    <source>
        <dbReference type="ARBA" id="ARBA00022618"/>
    </source>
</evidence>
<dbReference type="Proteomes" id="UP000325291">
    <property type="component" value="Unassembled WGS sequence"/>
</dbReference>
<reference evidence="11 12" key="1">
    <citation type="submission" date="2019-07" db="EMBL/GenBank/DDBJ databases">
        <title>Aquicoccus porphyridii gen. nov., sp. nov., isolated from a small marine red alga, Porphyridium marinum.</title>
        <authorList>
            <person name="Liu L."/>
        </authorList>
    </citation>
    <scope>NUCLEOTIDE SEQUENCE [LARGE SCALE GENOMIC DNA]</scope>
    <source>
        <strain evidence="11 12">L1 8-17</strain>
    </source>
</reference>
<dbReference type="GO" id="GO:0043093">
    <property type="term" value="P:FtsZ-dependent cytokinesis"/>
    <property type="evidence" value="ECO:0007669"/>
    <property type="project" value="UniProtKB-UniRule"/>
</dbReference>
<comment type="caution">
    <text evidence="11">The sequence shown here is derived from an EMBL/GenBank/DDBJ whole genome shotgun (WGS) entry which is preliminary data.</text>
</comment>
<keyword evidence="5 9" id="KW-0812">Transmembrane</keyword>
<keyword evidence="2 9" id="KW-1003">Cell membrane</keyword>
<name>A0A5A9ZCG2_9RHOB</name>
<keyword evidence="4 9" id="KW-0132">Cell division</keyword>
<dbReference type="InterPro" id="IPR026579">
    <property type="entry name" value="FtsQ"/>
</dbReference>
<dbReference type="GO" id="GO:0090529">
    <property type="term" value="P:cell septum assembly"/>
    <property type="evidence" value="ECO:0007669"/>
    <property type="project" value="InterPro"/>
</dbReference>
<evidence type="ECO:0000256" key="6">
    <source>
        <dbReference type="ARBA" id="ARBA00022989"/>
    </source>
</evidence>
<evidence type="ECO:0000256" key="3">
    <source>
        <dbReference type="ARBA" id="ARBA00022519"/>
    </source>
</evidence>
<evidence type="ECO:0000256" key="5">
    <source>
        <dbReference type="ARBA" id="ARBA00022692"/>
    </source>
</evidence>
<dbReference type="HAMAP" id="MF_00911">
    <property type="entry name" value="FtsQ_subfam"/>
    <property type="match status" value="1"/>
</dbReference>
<dbReference type="InterPro" id="IPR045335">
    <property type="entry name" value="FtsQ_C_sf"/>
</dbReference>
<protein>
    <recommendedName>
        <fullName evidence="9">Cell division protein FtsQ</fullName>
    </recommendedName>
</protein>
<accession>A0A5A9ZCG2</accession>
<evidence type="ECO:0000256" key="8">
    <source>
        <dbReference type="ARBA" id="ARBA00023306"/>
    </source>
</evidence>
<comment type="subcellular location">
    <subcellularLocation>
        <location evidence="9">Cell inner membrane</location>
        <topology evidence="9">Single-pass type II membrane protein</topology>
    </subcellularLocation>
    <subcellularLocation>
        <location evidence="1">Membrane</location>
    </subcellularLocation>
    <text evidence="9">Localizes to the division septum.</text>
</comment>
<dbReference type="PANTHER" id="PTHR35851">
    <property type="entry name" value="CELL DIVISION PROTEIN FTSQ"/>
    <property type="match status" value="1"/>
</dbReference>
<dbReference type="Pfam" id="PF03799">
    <property type="entry name" value="FtsQ_DivIB_C"/>
    <property type="match status" value="1"/>
</dbReference>
<evidence type="ECO:0000313" key="11">
    <source>
        <dbReference type="EMBL" id="KAA0914645.1"/>
    </source>
</evidence>
<gene>
    <name evidence="9" type="primary">ftsQ</name>
    <name evidence="11" type="ORF">FLO80_11575</name>
</gene>
<evidence type="ECO:0000256" key="2">
    <source>
        <dbReference type="ARBA" id="ARBA00022475"/>
    </source>
</evidence>
<feature type="domain" description="POTRA" evidence="10">
    <location>
        <begin position="80"/>
        <end position="148"/>
    </location>
</feature>
<keyword evidence="3 9" id="KW-0997">Cell inner membrane</keyword>
<evidence type="ECO:0000256" key="9">
    <source>
        <dbReference type="HAMAP-Rule" id="MF_00911"/>
    </source>
</evidence>
<evidence type="ECO:0000256" key="7">
    <source>
        <dbReference type="ARBA" id="ARBA00023136"/>
    </source>
</evidence>
<dbReference type="EMBL" id="VINQ01000008">
    <property type="protein sequence ID" value="KAA0914645.1"/>
    <property type="molecule type" value="Genomic_DNA"/>
</dbReference>
<dbReference type="PANTHER" id="PTHR35851:SF1">
    <property type="entry name" value="CELL DIVISION PROTEIN FTSQ"/>
    <property type="match status" value="1"/>
</dbReference>
<evidence type="ECO:0000259" key="10">
    <source>
        <dbReference type="PROSITE" id="PS51779"/>
    </source>
</evidence>